<protein>
    <submittedName>
        <fullName evidence="2">Uncharacterized protein</fullName>
    </submittedName>
</protein>
<proteinExistence type="predicted"/>
<evidence type="ECO:0000256" key="1">
    <source>
        <dbReference type="SAM" id="MobiDB-lite"/>
    </source>
</evidence>
<reference evidence="2" key="1">
    <citation type="submission" date="2015-04" db="UniProtKB">
        <authorList>
            <consortium name="EnsemblPlants"/>
        </authorList>
    </citation>
    <scope>IDENTIFICATION</scope>
    <source>
        <strain evidence="2">SL10</strain>
    </source>
</reference>
<evidence type="ECO:0000313" key="2">
    <source>
        <dbReference type="EnsemblPlants" id="ONIVA01G10170.1"/>
    </source>
</evidence>
<organism evidence="2">
    <name type="scientific">Oryza nivara</name>
    <name type="common">Indian wild rice</name>
    <name type="synonym">Oryza sativa f. spontanea</name>
    <dbReference type="NCBI Taxonomy" id="4536"/>
    <lineage>
        <taxon>Eukaryota</taxon>
        <taxon>Viridiplantae</taxon>
        <taxon>Streptophyta</taxon>
        <taxon>Embryophyta</taxon>
        <taxon>Tracheophyta</taxon>
        <taxon>Spermatophyta</taxon>
        <taxon>Magnoliopsida</taxon>
        <taxon>Liliopsida</taxon>
        <taxon>Poales</taxon>
        <taxon>Poaceae</taxon>
        <taxon>BOP clade</taxon>
        <taxon>Oryzoideae</taxon>
        <taxon>Oryzeae</taxon>
        <taxon>Oryzinae</taxon>
        <taxon>Oryza</taxon>
    </lineage>
</organism>
<feature type="compositionally biased region" description="Basic and acidic residues" evidence="1">
    <location>
        <begin position="1"/>
        <end position="24"/>
    </location>
</feature>
<evidence type="ECO:0000313" key="3">
    <source>
        <dbReference type="Proteomes" id="UP000006591"/>
    </source>
</evidence>
<dbReference type="AlphaFoldDB" id="A0A0E0FIR7"/>
<keyword evidence="3" id="KW-1185">Reference proteome</keyword>
<accession>A0A0E0FIR7</accession>
<dbReference type="EnsemblPlants" id="ONIVA01G10170.1">
    <property type="protein sequence ID" value="ONIVA01G10170.1"/>
    <property type="gene ID" value="ONIVA01G10170"/>
</dbReference>
<reference evidence="2" key="2">
    <citation type="submission" date="2018-04" db="EMBL/GenBank/DDBJ databases">
        <title>OnivRS2 (Oryza nivara Reference Sequence Version 2).</title>
        <authorList>
            <person name="Zhang J."/>
            <person name="Kudrna D."/>
            <person name="Lee S."/>
            <person name="Talag J."/>
            <person name="Rajasekar S."/>
            <person name="Welchert J."/>
            <person name="Hsing Y.-I."/>
            <person name="Wing R.A."/>
        </authorList>
    </citation>
    <scope>NUCLEOTIDE SEQUENCE [LARGE SCALE GENOMIC DNA]</scope>
</reference>
<dbReference type="HOGENOM" id="CLU_3300245_0_0_1"/>
<name>A0A0E0FIR7_ORYNI</name>
<dbReference type="Gramene" id="ONIVA01G10170.1">
    <property type="protein sequence ID" value="ONIVA01G10170.1"/>
    <property type="gene ID" value="ONIVA01G10170"/>
</dbReference>
<dbReference type="Proteomes" id="UP000006591">
    <property type="component" value="Chromosome 1"/>
</dbReference>
<sequence>MAHGDERRTPELRWREKRRLETKEGKKRAATSAIYRGGSS</sequence>
<feature type="region of interest" description="Disordered" evidence="1">
    <location>
        <begin position="1"/>
        <end position="40"/>
    </location>
</feature>